<feature type="compositionally biased region" description="Low complexity" evidence="1">
    <location>
        <begin position="251"/>
        <end position="262"/>
    </location>
</feature>
<proteinExistence type="predicted"/>
<feature type="region of interest" description="Disordered" evidence="1">
    <location>
        <begin position="908"/>
        <end position="945"/>
    </location>
</feature>
<reference evidence="3" key="1">
    <citation type="submission" date="2022-10" db="EMBL/GenBank/DDBJ databases">
        <title>Tapping the CABI collections for fungal endophytes: first genome assemblies for Collariella, Neodidymelliopsis, Ascochyta clinopodiicola, Didymella pomorum, Didymosphaeria variabile, Neocosmospora piperis and Neocucurbitaria cava.</title>
        <authorList>
            <person name="Hill R."/>
        </authorList>
    </citation>
    <scope>NUCLEOTIDE SEQUENCE</scope>
    <source>
        <strain evidence="3">IMI 355082</strain>
    </source>
</reference>
<dbReference type="InterPro" id="IPR036420">
    <property type="entry name" value="BRCT_dom_sf"/>
</dbReference>
<keyword evidence="4" id="KW-1185">Reference proteome</keyword>
<evidence type="ECO:0000313" key="4">
    <source>
        <dbReference type="Proteomes" id="UP001140453"/>
    </source>
</evidence>
<name>A0A9W9D330_9PEZI</name>
<feature type="compositionally biased region" description="Basic and acidic residues" evidence="1">
    <location>
        <begin position="265"/>
        <end position="274"/>
    </location>
</feature>
<dbReference type="SUPFAM" id="SSF52113">
    <property type="entry name" value="BRCT domain"/>
    <property type="match status" value="1"/>
</dbReference>
<feature type="compositionally biased region" description="Basic and acidic residues" evidence="1">
    <location>
        <begin position="705"/>
        <end position="726"/>
    </location>
</feature>
<dbReference type="InterPro" id="IPR022047">
    <property type="entry name" value="Microcephalin-like"/>
</dbReference>
<sequence>MDSELTPPKRITRARAAKATSSATSGTAASTAKSKATSTAGTAIAKAKTSRAAATTTVADSAPIVRKSAKRKARDDEDDESEAETATVAKRPPPASRTATRATRGPGRPKKTADPEPTAAPVSTAPAAPRTRGRPAKKPATESATDKAPVRATRTRAKKTQADEVDGDDEEDDLAPEAVKKARGRPAGTATTSASAPSSKPKKTVTFAEPDKENVVPITGARKRAAAATTTKPAEAPATTGMRAKPVRKPAGTGRSARTTATKKPAKETGDKKKASMPLSPKKVSQLSANRDTYADSEDELAMDRAPARPFHRSPVKPTGALKRPNKMQDEATGEEDTVALPPADSTTLLGSPVRRPPQSTIENSMRSPAKRIDGLHLGLSASQDTTKTNASPFKASLLQSPAKRMPIKSLGLDPFSSSHEQIVDAGQSSAAPSKGSLFQSPAKRMPIKSFDLDPFTSSREQIIASPIKQSLLQSPAKRGFSPFKPTIATEPEEPVDGRSPAPTPVLLCSPPAAEENEEVADAEQIKDMGEPEMDNDDEHQGSPSRTDFNGRMSTLLPREVDPALDHESPMVEALQDEECETIMLEEDSQEHVEIFEDQGHPMDVDEPELPSADVAVGDVSTTPPNSPPQETLAMFGLREKDLIPFDTTYSESEDEITRVMTPRTVSPTKSTRASAKRPRTSGLGFTPLARRFDEWQARSPLKPETPKNEESFESKQDQSELKDSLTKNTFFDDEMCARQEDVANESANDTDPLLSTVPEIKDPVVEDISITEEDLDLAAEANEMSVMSPDQVESMLNLDGNDDSISEASQEYGDENEVPGQYTTGVSVPPVTPQRRMRREVHTVSKIPLKAADESTPPPQPSLKKRRHSVSRVQVSRPTYQMSRSATVISYSPNRTKQVDTTFEEAAVEESFHERSRSLSPPETPSRSDAWLNAETPGRTPRRDVNPMLLRGAVVFVDVHTVEGADASALFVELLTQMGARCAKTWHWNPSAEDASSKIGITHVLFKDGGKRTMEKVRETGGAVHCVGVGWVLDCERENQWLDEAPYYIDTSLIPRGGARRRKSMEPKALANLNGTLVPNTAPRDTARECQTAPTTPAPANRRDSGLWIRSPDGIEPLSNSLDFDQLGFDLPGDEDWYNTAPLTPVPKTPAPEAIHRFAMEIAPDTPTTQADDEENVGIDDMMSREHLIQQTCPPKAQHMFQDLGAGILGMERDHNVARRLMDARRKSLAFAPKVSSPLARSSWKDWN</sequence>
<feature type="region of interest" description="Disordered" evidence="1">
    <location>
        <begin position="467"/>
        <end position="555"/>
    </location>
</feature>
<dbReference type="InterPro" id="IPR017956">
    <property type="entry name" value="AT_hook_DNA-bd_motif"/>
</dbReference>
<dbReference type="Gene3D" id="3.40.50.10190">
    <property type="entry name" value="BRCT domain"/>
    <property type="match status" value="1"/>
</dbReference>
<dbReference type="PROSITE" id="PS50172">
    <property type="entry name" value="BRCT"/>
    <property type="match status" value="1"/>
</dbReference>
<gene>
    <name evidence="3" type="ORF">N0V93_001829</name>
</gene>
<feature type="region of interest" description="Disordered" evidence="1">
    <location>
        <begin position="420"/>
        <end position="452"/>
    </location>
</feature>
<dbReference type="PANTHER" id="PTHR14625:SF3">
    <property type="entry name" value="MICROCEPHALIN"/>
    <property type="match status" value="1"/>
</dbReference>
<feature type="compositionally biased region" description="Polar residues" evidence="1">
    <location>
        <begin position="420"/>
        <end position="440"/>
    </location>
</feature>
<dbReference type="EMBL" id="JAPEVB010000001">
    <property type="protein sequence ID" value="KAJ4397596.1"/>
    <property type="molecule type" value="Genomic_DNA"/>
</dbReference>
<feature type="region of interest" description="Disordered" evidence="1">
    <location>
        <begin position="1"/>
        <end position="370"/>
    </location>
</feature>
<feature type="compositionally biased region" description="Polar residues" evidence="1">
    <location>
        <begin position="919"/>
        <end position="928"/>
    </location>
</feature>
<feature type="compositionally biased region" description="Acidic residues" evidence="1">
    <location>
        <begin position="163"/>
        <end position="175"/>
    </location>
</feature>
<evidence type="ECO:0000256" key="1">
    <source>
        <dbReference type="SAM" id="MobiDB-lite"/>
    </source>
</evidence>
<feature type="region of interest" description="Disordered" evidence="1">
    <location>
        <begin position="1076"/>
        <end position="1107"/>
    </location>
</feature>
<protein>
    <recommendedName>
        <fullName evidence="2">BRCT domain-containing protein</fullName>
    </recommendedName>
</protein>
<dbReference type="GO" id="GO:0000278">
    <property type="term" value="P:mitotic cell cycle"/>
    <property type="evidence" value="ECO:0007669"/>
    <property type="project" value="TreeGrafter"/>
</dbReference>
<comment type="caution">
    <text evidence="3">The sequence shown here is derived from an EMBL/GenBank/DDBJ whole genome shotgun (WGS) entry which is preliminary data.</text>
</comment>
<feature type="compositionally biased region" description="Polar residues" evidence="1">
    <location>
        <begin position="358"/>
        <end position="367"/>
    </location>
</feature>
<feature type="compositionally biased region" description="Polar residues" evidence="1">
    <location>
        <begin position="664"/>
        <end position="674"/>
    </location>
</feature>
<feature type="region of interest" description="Disordered" evidence="1">
    <location>
        <begin position="795"/>
        <end position="876"/>
    </location>
</feature>
<feature type="compositionally biased region" description="Low complexity" evidence="1">
    <location>
        <begin position="17"/>
        <end position="62"/>
    </location>
</feature>
<feature type="domain" description="BRCT" evidence="2">
    <location>
        <begin position="946"/>
        <end position="1050"/>
    </location>
</feature>
<dbReference type="SMART" id="SM00384">
    <property type="entry name" value="AT_hook"/>
    <property type="match status" value="3"/>
</dbReference>
<dbReference type="GO" id="GO:0003677">
    <property type="term" value="F:DNA binding"/>
    <property type="evidence" value="ECO:0007669"/>
    <property type="project" value="InterPro"/>
</dbReference>
<feature type="compositionally biased region" description="Low complexity" evidence="1">
    <location>
        <begin position="226"/>
        <end position="241"/>
    </location>
</feature>
<dbReference type="Proteomes" id="UP001140453">
    <property type="component" value="Unassembled WGS sequence"/>
</dbReference>
<evidence type="ECO:0000313" key="3">
    <source>
        <dbReference type="EMBL" id="KAJ4397596.1"/>
    </source>
</evidence>
<feature type="compositionally biased region" description="Low complexity" evidence="1">
    <location>
        <begin position="96"/>
        <end position="106"/>
    </location>
</feature>
<organism evidence="3 4">
    <name type="scientific">Gnomoniopsis smithogilvyi</name>
    <dbReference type="NCBI Taxonomy" id="1191159"/>
    <lineage>
        <taxon>Eukaryota</taxon>
        <taxon>Fungi</taxon>
        <taxon>Dikarya</taxon>
        <taxon>Ascomycota</taxon>
        <taxon>Pezizomycotina</taxon>
        <taxon>Sordariomycetes</taxon>
        <taxon>Sordariomycetidae</taxon>
        <taxon>Diaporthales</taxon>
        <taxon>Gnomoniaceae</taxon>
        <taxon>Gnomoniopsis</taxon>
    </lineage>
</organism>
<dbReference type="CDD" id="cd17716">
    <property type="entry name" value="BRCT_microcephalin_rpt1"/>
    <property type="match status" value="1"/>
</dbReference>
<dbReference type="PANTHER" id="PTHR14625">
    <property type="entry name" value="MICROCEPHALIN"/>
    <property type="match status" value="1"/>
</dbReference>
<accession>A0A9W9D330</accession>
<dbReference type="OrthoDB" id="2384350at2759"/>
<feature type="compositionally biased region" description="Low complexity" evidence="1">
    <location>
        <begin position="115"/>
        <end position="130"/>
    </location>
</feature>
<dbReference type="AlphaFoldDB" id="A0A9W9D330"/>
<feature type="region of interest" description="Disordered" evidence="1">
    <location>
        <begin position="649"/>
        <end position="760"/>
    </location>
</feature>
<feature type="compositionally biased region" description="Low complexity" evidence="1">
    <location>
        <begin position="185"/>
        <end position="199"/>
    </location>
</feature>
<dbReference type="InterPro" id="IPR001357">
    <property type="entry name" value="BRCT_dom"/>
</dbReference>
<evidence type="ECO:0000259" key="2">
    <source>
        <dbReference type="PROSITE" id="PS50172"/>
    </source>
</evidence>